<comment type="catalytic activity">
    <reaction evidence="1">
        <text>Cleavage of a beta-linked Asp residue from the N-terminus of a polypeptide.</text>
        <dbReference type="EC" id="3.4.19.5"/>
    </reaction>
</comment>
<dbReference type="InParanoid" id="E0VNG2"/>
<dbReference type="InterPro" id="IPR029055">
    <property type="entry name" value="Ntn_hydrolases_N"/>
</dbReference>
<keyword evidence="14" id="KW-1185">Reference proteome</keyword>
<evidence type="ECO:0000256" key="4">
    <source>
        <dbReference type="ARBA" id="ARBA00022801"/>
    </source>
</evidence>
<evidence type="ECO:0000256" key="3">
    <source>
        <dbReference type="ARBA" id="ARBA00022670"/>
    </source>
</evidence>
<dbReference type="HOGENOM" id="CLU_021603_1_2_1"/>
<dbReference type="AlphaFoldDB" id="E0VNG2"/>
<evidence type="ECO:0000256" key="1">
    <source>
        <dbReference type="ARBA" id="ARBA00000306"/>
    </source>
</evidence>
<dbReference type="InterPro" id="IPR033844">
    <property type="entry name" value="ASRGL1_meta"/>
</dbReference>
<reference evidence="12" key="2">
    <citation type="submission" date="2007-04" db="EMBL/GenBank/DDBJ databases">
        <title>The genome of the human body louse.</title>
        <authorList>
            <consortium name="The Human Body Louse Genome Consortium"/>
            <person name="Kirkness E."/>
            <person name="Walenz B."/>
            <person name="Hass B."/>
            <person name="Bruggner R."/>
            <person name="Strausberg R."/>
        </authorList>
    </citation>
    <scope>NUCLEOTIDE SEQUENCE</scope>
    <source>
        <strain evidence="12">USDA</strain>
    </source>
</reference>
<dbReference type="OMA" id="PECADTE"/>
<dbReference type="EMBL" id="AAZO01003888">
    <property type="status" value="NOT_ANNOTATED_CDS"/>
    <property type="molecule type" value="Genomic_DNA"/>
</dbReference>
<dbReference type="CTD" id="8239263"/>
<dbReference type="GO" id="GO:0033345">
    <property type="term" value="P:L-asparagine catabolic process via L-aspartate"/>
    <property type="evidence" value="ECO:0007669"/>
    <property type="project" value="TreeGrafter"/>
</dbReference>
<dbReference type="GO" id="GO:0008798">
    <property type="term" value="F:beta-aspartyl-peptidase activity"/>
    <property type="evidence" value="ECO:0007669"/>
    <property type="project" value="UniProtKB-EC"/>
</dbReference>
<proteinExistence type="inferred from homology"/>
<evidence type="ECO:0000256" key="11">
    <source>
        <dbReference type="PIRSR" id="PIRSR600246-3"/>
    </source>
</evidence>
<dbReference type="FunCoup" id="E0VNG2">
    <property type="interactions" value="128"/>
</dbReference>
<feature type="binding site" evidence="10">
    <location>
        <begin position="234"/>
        <end position="237"/>
    </location>
    <ligand>
        <name>substrate</name>
    </ligand>
</feature>
<dbReference type="Pfam" id="PF01112">
    <property type="entry name" value="Asparaginase_2"/>
    <property type="match status" value="1"/>
</dbReference>
<comment type="similarity">
    <text evidence="2">Belongs to the Ntn-hydrolase family.</text>
</comment>
<comment type="function">
    <text evidence="7">Has both L-asparaginase and beta-aspartyl peptidase activity. Does not have aspartylglucosaminidase activity and is inactive toward GlcNAc-L-Asn. Likewise, has no activity toward glutamine.</text>
</comment>
<dbReference type="GO" id="GO:0006508">
    <property type="term" value="P:proteolysis"/>
    <property type="evidence" value="ECO:0007669"/>
    <property type="project" value="UniProtKB-KW"/>
</dbReference>
<feature type="active site" description="Nucleophile" evidence="9">
    <location>
        <position position="183"/>
    </location>
</feature>
<comment type="subunit">
    <text evidence="8">Heterodimer of an alpha and beta chain produced by autocleavage.</text>
</comment>
<organism>
    <name type="scientific">Pediculus humanus subsp. corporis</name>
    <name type="common">Body louse</name>
    <dbReference type="NCBI Taxonomy" id="121224"/>
    <lineage>
        <taxon>Eukaryota</taxon>
        <taxon>Metazoa</taxon>
        <taxon>Ecdysozoa</taxon>
        <taxon>Arthropoda</taxon>
        <taxon>Hexapoda</taxon>
        <taxon>Insecta</taxon>
        <taxon>Pterygota</taxon>
        <taxon>Neoptera</taxon>
        <taxon>Paraneoptera</taxon>
        <taxon>Psocodea</taxon>
        <taxon>Troctomorpha</taxon>
        <taxon>Phthiraptera</taxon>
        <taxon>Anoplura</taxon>
        <taxon>Pediculidae</taxon>
        <taxon>Pediculus</taxon>
    </lineage>
</organism>
<evidence type="ECO:0000256" key="8">
    <source>
        <dbReference type="ARBA" id="ARBA00061780"/>
    </source>
</evidence>
<dbReference type="GO" id="GO:0004067">
    <property type="term" value="F:asparaginase activity"/>
    <property type="evidence" value="ECO:0007669"/>
    <property type="project" value="UniProtKB-EC"/>
</dbReference>
<dbReference type="InterPro" id="IPR000246">
    <property type="entry name" value="Peptidase_T2"/>
</dbReference>
<evidence type="ECO:0000256" key="10">
    <source>
        <dbReference type="PIRSR" id="PIRSR600246-2"/>
    </source>
</evidence>
<dbReference type="SUPFAM" id="SSF56235">
    <property type="entry name" value="N-terminal nucleophile aminohydrolases (Ntn hydrolases)"/>
    <property type="match status" value="1"/>
</dbReference>
<sequence>MVVPVILVHGGAGNISDENICEMVKGIKCAVIKGYEVLSNGGNCVDAAQACVEVMEADPAFNAGRGAVLNSFGEVELDAIIMEGKTLNFGSVGAVKNILHPVALARKVMEKSRACMLVGEGAAQFAKDEGFTSTPTYDLVTESSIISYEKFSCNPECADTEFELVCFISKAHFKELCGAGVGTVGAVVLDACGNIASATSTGGTLGKPPGRLGDTPIPGGGCYAQDDVGAVSATGRGESIMRVCLSYRILNLMKQGMSAQKATEEALCYMQSTVGDAAGAITLSNCGDIGIAFCTKRMAWGFKKGKGPIHAGVEMPDHS</sequence>
<dbReference type="VEuPathDB" id="VectorBase:PHUM334230"/>
<comment type="catalytic activity">
    <reaction evidence="6">
        <text>L-asparagine + H2O = L-aspartate + NH4(+)</text>
        <dbReference type="Rhea" id="RHEA:21016"/>
        <dbReference type="ChEBI" id="CHEBI:15377"/>
        <dbReference type="ChEBI" id="CHEBI:28938"/>
        <dbReference type="ChEBI" id="CHEBI:29991"/>
        <dbReference type="ChEBI" id="CHEBI:58048"/>
        <dbReference type="EC" id="3.5.1.1"/>
    </reaction>
</comment>
<dbReference type="CDD" id="cd04702">
    <property type="entry name" value="ASRGL1_like"/>
    <property type="match status" value="1"/>
</dbReference>
<dbReference type="EMBL" id="DS235339">
    <property type="protein sequence ID" value="EEB14918.1"/>
    <property type="molecule type" value="Genomic_DNA"/>
</dbReference>
<keyword evidence="3" id="KW-0645">Protease</keyword>
<protein>
    <submittedName>
        <fullName evidence="12">N, putative</fullName>
        <ecNumber evidence="12">3.5.1.1</ecNumber>
    </submittedName>
</protein>
<keyword evidence="5" id="KW-0068">Autocatalytic cleavage</keyword>
<evidence type="ECO:0000256" key="2">
    <source>
        <dbReference type="ARBA" id="ARBA00010872"/>
    </source>
</evidence>
<dbReference type="EnsemblMetazoa" id="PHUM334230-RA">
    <property type="protein sequence ID" value="PHUM334230-PA"/>
    <property type="gene ID" value="PHUM334230"/>
</dbReference>
<evidence type="ECO:0000256" key="7">
    <source>
        <dbReference type="ARBA" id="ARBA00054922"/>
    </source>
</evidence>
<gene>
    <name evidence="13" type="primary">8239263</name>
    <name evidence="12" type="ORF">Phum_PHUM334230</name>
</gene>
<dbReference type="FunFam" id="3.60.20.30:FF:000001">
    <property type="entry name" value="Isoaspartyl peptidase/L-asparaginase"/>
    <property type="match status" value="1"/>
</dbReference>
<reference evidence="13" key="3">
    <citation type="submission" date="2021-02" db="UniProtKB">
        <authorList>
            <consortium name="EnsemblMetazoa"/>
        </authorList>
    </citation>
    <scope>IDENTIFICATION</scope>
    <source>
        <strain evidence="13">USDA</strain>
    </source>
</reference>
<feature type="site" description="Cleavage; by autolysis" evidence="11">
    <location>
        <begin position="182"/>
        <end position="183"/>
    </location>
</feature>
<accession>E0VNG2</accession>
<feature type="binding site" evidence="10">
    <location>
        <begin position="211"/>
        <end position="214"/>
    </location>
    <ligand>
        <name>substrate</name>
    </ligand>
</feature>
<dbReference type="GeneID" id="8239263"/>
<dbReference type="STRING" id="121224.E0VNG2"/>
<keyword evidence="4 12" id="KW-0378">Hydrolase</keyword>
<dbReference type="GO" id="GO:0005737">
    <property type="term" value="C:cytoplasm"/>
    <property type="evidence" value="ECO:0007669"/>
    <property type="project" value="TreeGrafter"/>
</dbReference>
<dbReference type="EC" id="3.5.1.1" evidence="12"/>
<evidence type="ECO:0000313" key="13">
    <source>
        <dbReference type="EnsemblMetazoa" id="PHUM334230-PA"/>
    </source>
</evidence>
<evidence type="ECO:0000256" key="5">
    <source>
        <dbReference type="ARBA" id="ARBA00022813"/>
    </source>
</evidence>
<name>E0VNG2_PEDHC</name>
<evidence type="ECO:0000313" key="14">
    <source>
        <dbReference type="Proteomes" id="UP000009046"/>
    </source>
</evidence>
<reference evidence="12" key="1">
    <citation type="submission" date="2007-04" db="EMBL/GenBank/DDBJ databases">
        <title>Annotation of Pediculus humanus corporis strain USDA.</title>
        <authorList>
            <person name="Kirkness E."/>
            <person name="Hannick L."/>
            <person name="Hass B."/>
            <person name="Bruggner R."/>
            <person name="Lawson D."/>
            <person name="Bidwell S."/>
            <person name="Joardar V."/>
            <person name="Caler E."/>
            <person name="Walenz B."/>
            <person name="Inman J."/>
            <person name="Schobel S."/>
            <person name="Galinsky K."/>
            <person name="Amedeo P."/>
            <person name="Strausberg R."/>
        </authorList>
    </citation>
    <scope>NUCLEOTIDE SEQUENCE</scope>
    <source>
        <strain evidence="12">USDA</strain>
    </source>
</reference>
<dbReference type="OrthoDB" id="2262349at2759"/>
<dbReference type="KEGG" id="phu:Phum_PHUM334230"/>
<dbReference type="Proteomes" id="UP000009046">
    <property type="component" value="Unassembled WGS sequence"/>
</dbReference>
<dbReference type="PANTHER" id="PTHR10188">
    <property type="entry name" value="L-ASPARAGINASE"/>
    <property type="match status" value="1"/>
</dbReference>
<evidence type="ECO:0000256" key="6">
    <source>
        <dbReference type="ARBA" id="ARBA00049366"/>
    </source>
</evidence>
<evidence type="ECO:0000313" key="12">
    <source>
        <dbReference type="EMBL" id="EEB14918.1"/>
    </source>
</evidence>
<dbReference type="Gene3D" id="3.60.20.30">
    <property type="entry name" value="(Glycosyl)asparaginase"/>
    <property type="match status" value="1"/>
</dbReference>
<dbReference type="RefSeq" id="XP_002427656.1">
    <property type="nucleotide sequence ID" value="XM_002427611.1"/>
</dbReference>
<evidence type="ECO:0000256" key="9">
    <source>
        <dbReference type="PIRSR" id="PIRSR600246-1"/>
    </source>
</evidence>
<dbReference type="PANTHER" id="PTHR10188:SF41">
    <property type="entry name" value="ISOASPARTYL PEPTIDASE_L-ASPARAGINASE"/>
    <property type="match status" value="1"/>
</dbReference>
<dbReference type="eggNOG" id="KOG1592">
    <property type="taxonomic scope" value="Eukaryota"/>
</dbReference>